<keyword evidence="2" id="KW-1185">Reference proteome</keyword>
<dbReference type="EMBL" id="JACHNB010000001">
    <property type="protein sequence ID" value="MBB4743091.1"/>
    <property type="molecule type" value="Genomic_DNA"/>
</dbReference>
<comment type="caution">
    <text evidence="1">The sequence shown here is derived from an EMBL/GenBank/DDBJ whole genome shotgun (WGS) entry which is preliminary data.</text>
</comment>
<proteinExistence type="predicted"/>
<sequence length="212" mass="22388">MAGTGAEDVREAVVRAAIPLLGEFDTLTTARIAGAARVDEAELLAVFADKEAVLRACVTAVTARVAAAMDVDGAVRELESVSVAQPLVARLVEVLGILDDYYRRVRADLGAFEREVITGTVEVPDGSLPSRQDLRVISDLVEVRQAVTRLLEPEAARLRLPAEALAEAFLSLSRVGSRTPAEDREPVPAAQVVDLFLHGALAQSGGDGVHSG</sequence>
<dbReference type="SUPFAM" id="SSF46689">
    <property type="entry name" value="Homeodomain-like"/>
    <property type="match status" value="1"/>
</dbReference>
<dbReference type="AlphaFoldDB" id="A0A7W7H321"/>
<gene>
    <name evidence="1" type="ORF">BJY16_006550</name>
</gene>
<name>A0A7W7H321_9ACTN</name>
<evidence type="ECO:0000313" key="1">
    <source>
        <dbReference type="EMBL" id="MBB4743091.1"/>
    </source>
</evidence>
<dbReference type="InterPro" id="IPR009057">
    <property type="entry name" value="Homeodomain-like_sf"/>
</dbReference>
<protein>
    <submittedName>
        <fullName evidence="1">AcrR family transcriptional regulator</fullName>
    </submittedName>
</protein>
<evidence type="ECO:0000313" key="2">
    <source>
        <dbReference type="Proteomes" id="UP000546162"/>
    </source>
</evidence>
<dbReference type="Proteomes" id="UP000546162">
    <property type="component" value="Unassembled WGS sequence"/>
</dbReference>
<dbReference type="RefSeq" id="WP_185043403.1">
    <property type="nucleotide sequence ID" value="NZ_BAABFG010000005.1"/>
</dbReference>
<organism evidence="1 2">
    <name type="scientific">Actinoplanes octamycinicus</name>
    <dbReference type="NCBI Taxonomy" id="135948"/>
    <lineage>
        <taxon>Bacteria</taxon>
        <taxon>Bacillati</taxon>
        <taxon>Actinomycetota</taxon>
        <taxon>Actinomycetes</taxon>
        <taxon>Micromonosporales</taxon>
        <taxon>Micromonosporaceae</taxon>
        <taxon>Actinoplanes</taxon>
    </lineage>
</organism>
<reference evidence="1 2" key="1">
    <citation type="submission" date="2020-08" db="EMBL/GenBank/DDBJ databases">
        <title>Sequencing the genomes of 1000 actinobacteria strains.</title>
        <authorList>
            <person name="Klenk H.-P."/>
        </authorList>
    </citation>
    <scope>NUCLEOTIDE SEQUENCE [LARGE SCALE GENOMIC DNA]</scope>
    <source>
        <strain evidence="1 2">DSM 45809</strain>
    </source>
</reference>
<accession>A0A7W7H321</accession>
<dbReference type="Gene3D" id="1.10.357.10">
    <property type="entry name" value="Tetracycline Repressor, domain 2"/>
    <property type="match status" value="1"/>
</dbReference>